<keyword evidence="2" id="KW-1133">Transmembrane helix</keyword>
<feature type="transmembrane region" description="Helical" evidence="2">
    <location>
        <begin position="20"/>
        <end position="39"/>
    </location>
</feature>
<evidence type="ECO:0000256" key="2">
    <source>
        <dbReference type="SAM" id="Phobius"/>
    </source>
</evidence>
<keyword evidence="2" id="KW-0472">Membrane</keyword>
<dbReference type="Proteomes" id="UP001372834">
    <property type="component" value="Unassembled WGS sequence"/>
</dbReference>
<evidence type="ECO:0000313" key="3">
    <source>
        <dbReference type="EMBL" id="KAK6642653.1"/>
    </source>
</evidence>
<accession>A0AAN8XKR0</accession>
<keyword evidence="2" id="KW-0812">Transmembrane</keyword>
<feature type="compositionally biased region" description="Basic and acidic residues" evidence="1">
    <location>
        <begin position="171"/>
        <end position="181"/>
    </location>
</feature>
<dbReference type="EMBL" id="JAWJWE010000002">
    <property type="protein sequence ID" value="KAK6642653.1"/>
    <property type="molecule type" value="Genomic_DNA"/>
</dbReference>
<protein>
    <submittedName>
        <fullName evidence="3">Uncharacterized protein</fullName>
    </submittedName>
</protein>
<name>A0AAN8XKR0_POLSC</name>
<comment type="caution">
    <text evidence="3">The sequence shown here is derived from an EMBL/GenBank/DDBJ whole genome shotgun (WGS) entry which is preliminary data.</text>
</comment>
<reference evidence="3 4" key="1">
    <citation type="submission" date="2023-10" db="EMBL/GenBank/DDBJ databases">
        <title>Genomes of two closely related lineages of the louse Polyplax serrata with different host specificities.</title>
        <authorList>
            <person name="Martinu J."/>
            <person name="Tarabai H."/>
            <person name="Stefka J."/>
            <person name="Hypsa V."/>
        </authorList>
    </citation>
    <scope>NUCLEOTIDE SEQUENCE [LARGE SCALE GENOMIC DNA]</scope>
    <source>
        <strain evidence="3">HR10_N</strain>
    </source>
</reference>
<gene>
    <name evidence="3" type="ORF">RUM43_004155</name>
</gene>
<dbReference type="AlphaFoldDB" id="A0AAN8XKR0"/>
<evidence type="ECO:0000313" key="4">
    <source>
        <dbReference type="Proteomes" id="UP001372834"/>
    </source>
</evidence>
<organism evidence="3 4">
    <name type="scientific">Polyplax serrata</name>
    <name type="common">Common mouse louse</name>
    <dbReference type="NCBI Taxonomy" id="468196"/>
    <lineage>
        <taxon>Eukaryota</taxon>
        <taxon>Metazoa</taxon>
        <taxon>Ecdysozoa</taxon>
        <taxon>Arthropoda</taxon>
        <taxon>Hexapoda</taxon>
        <taxon>Insecta</taxon>
        <taxon>Pterygota</taxon>
        <taxon>Neoptera</taxon>
        <taxon>Paraneoptera</taxon>
        <taxon>Psocodea</taxon>
        <taxon>Troctomorpha</taxon>
        <taxon>Phthiraptera</taxon>
        <taxon>Anoplura</taxon>
        <taxon>Polyplacidae</taxon>
        <taxon>Polyplax</taxon>
    </lineage>
</organism>
<feature type="region of interest" description="Disordered" evidence="1">
    <location>
        <begin position="171"/>
        <end position="215"/>
    </location>
</feature>
<proteinExistence type="predicted"/>
<sequence>MVFASDRKLETTRSETGFPFGKSGLIFIVLLGVGVATPAKLLRVPKIYNALITSKEKILPSEAFPGTTGPLFQPIGLPGQPLLIHPEIIGGKKLSDVKEGDEVRLPYHDSKSSKVPQPLTFFPRYSLYYANQPHLILQHLYAPLELTGSPQPVGNSQTHVDRDLEREELKDLSVQKNKQEGRVSSPVPSDTPKEYFKNNRPANKNIPDIPPPPPPIRYRNIEEAEKFDVIRNSKRVDLYGGDYV</sequence>
<evidence type="ECO:0000256" key="1">
    <source>
        <dbReference type="SAM" id="MobiDB-lite"/>
    </source>
</evidence>